<evidence type="ECO:0000313" key="1">
    <source>
        <dbReference type="EMBL" id="KAF9645833.1"/>
    </source>
</evidence>
<name>A0ACB6Z973_THEGA</name>
<protein>
    <submittedName>
        <fullName evidence="1">Uncharacterized protein</fullName>
    </submittedName>
</protein>
<dbReference type="Proteomes" id="UP000886501">
    <property type="component" value="Unassembled WGS sequence"/>
</dbReference>
<evidence type="ECO:0000313" key="2">
    <source>
        <dbReference type="Proteomes" id="UP000886501"/>
    </source>
</evidence>
<proteinExistence type="predicted"/>
<reference evidence="1" key="1">
    <citation type="submission" date="2019-10" db="EMBL/GenBank/DDBJ databases">
        <authorList>
            <consortium name="DOE Joint Genome Institute"/>
            <person name="Kuo A."/>
            <person name="Miyauchi S."/>
            <person name="Kiss E."/>
            <person name="Drula E."/>
            <person name="Kohler A."/>
            <person name="Sanchez-Garcia M."/>
            <person name="Andreopoulos B."/>
            <person name="Barry K.W."/>
            <person name="Bonito G."/>
            <person name="Buee M."/>
            <person name="Carver A."/>
            <person name="Chen C."/>
            <person name="Cichocki N."/>
            <person name="Clum A."/>
            <person name="Culley D."/>
            <person name="Crous P.W."/>
            <person name="Fauchery L."/>
            <person name="Girlanda M."/>
            <person name="Hayes R."/>
            <person name="Keri Z."/>
            <person name="Labutti K."/>
            <person name="Lipzen A."/>
            <person name="Lombard V."/>
            <person name="Magnuson J."/>
            <person name="Maillard F."/>
            <person name="Morin E."/>
            <person name="Murat C."/>
            <person name="Nolan M."/>
            <person name="Ohm R."/>
            <person name="Pangilinan J."/>
            <person name="Pereira M."/>
            <person name="Perotto S."/>
            <person name="Peter M."/>
            <person name="Riley R."/>
            <person name="Sitrit Y."/>
            <person name="Stielow B."/>
            <person name="Szollosi G."/>
            <person name="Zifcakova L."/>
            <person name="Stursova M."/>
            <person name="Spatafora J.W."/>
            <person name="Tedersoo L."/>
            <person name="Vaario L.-M."/>
            <person name="Yamada A."/>
            <person name="Yan M."/>
            <person name="Wang P."/>
            <person name="Xu J."/>
            <person name="Bruns T."/>
            <person name="Baldrian P."/>
            <person name="Vilgalys R."/>
            <person name="Henrissat B."/>
            <person name="Grigoriev I.V."/>
            <person name="Hibbett D."/>
            <person name="Nagy L.G."/>
            <person name="Martin F.M."/>
        </authorList>
    </citation>
    <scope>NUCLEOTIDE SEQUENCE</scope>
    <source>
        <strain evidence="1">P2</strain>
    </source>
</reference>
<comment type="caution">
    <text evidence="1">The sequence shown here is derived from an EMBL/GenBank/DDBJ whole genome shotgun (WGS) entry which is preliminary data.</text>
</comment>
<keyword evidence="2" id="KW-1185">Reference proteome</keyword>
<gene>
    <name evidence="1" type="ORF">BDM02DRAFT_3201119</name>
</gene>
<accession>A0ACB6Z973</accession>
<dbReference type="EMBL" id="MU118076">
    <property type="protein sequence ID" value="KAF9645833.1"/>
    <property type="molecule type" value="Genomic_DNA"/>
</dbReference>
<sequence>MTSLGGEAGTETSTPGQLFDPLMANSPAKQNRRSPTGLQAIQTTRMTCLATRYLSVNISTGPIMSRKSAISDRKLIDFGDASVDGDDELALPGSSAVVTEPQLDNGDGLLSTPLLDSHEEMTRRTPLNRRILGDIDVDVLQPPKPPTKQGALKISFLTAVNGGTSPADGSTTDVTSSDPKPDPATSGPVITLYPPTFNSIPLTSSAPQISDKVDDYLSPHRVSVDLQLSFQLQLQNGDYSFNLVSDEVFFLESGGASVPEPDNNPDVDNMFKPLDFVGQGSGCEILNHPPNPRHREVLTLSHFIISRSDAPGAKPTTTLNMAKKPTGSLRRPSLASRPPILVLQSVATASKPPMRVLIHSSKRPSPITTTTTTTTTQRTTVVRPPSCRSSTTGSLPKSVVAMTKTIGESTDGPRRVLVETQGPQRVLVRTAPGTMKSVKKPLGPSSSINPPAPTCDSPVLVALPFLAP</sequence>
<organism evidence="1 2">
    <name type="scientific">Thelephora ganbajun</name>
    <name type="common">Ganba fungus</name>
    <dbReference type="NCBI Taxonomy" id="370292"/>
    <lineage>
        <taxon>Eukaryota</taxon>
        <taxon>Fungi</taxon>
        <taxon>Dikarya</taxon>
        <taxon>Basidiomycota</taxon>
        <taxon>Agaricomycotina</taxon>
        <taxon>Agaricomycetes</taxon>
        <taxon>Thelephorales</taxon>
        <taxon>Thelephoraceae</taxon>
        <taxon>Thelephora</taxon>
    </lineage>
</organism>
<reference evidence="1" key="2">
    <citation type="journal article" date="2020" name="Nat. Commun.">
        <title>Large-scale genome sequencing of mycorrhizal fungi provides insights into the early evolution of symbiotic traits.</title>
        <authorList>
            <person name="Miyauchi S."/>
            <person name="Kiss E."/>
            <person name="Kuo A."/>
            <person name="Drula E."/>
            <person name="Kohler A."/>
            <person name="Sanchez-Garcia M."/>
            <person name="Morin E."/>
            <person name="Andreopoulos B."/>
            <person name="Barry K.W."/>
            <person name="Bonito G."/>
            <person name="Buee M."/>
            <person name="Carver A."/>
            <person name="Chen C."/>
            <person name="Cichocki N."/>
            <person name="Clum A."/>
            <person name="Culley D."/>
            <person name="Crous P.W."/>
            <person name="Fauchery L."/>
            <person name="Girlanda M."/>
            <person name="Hayes R.D."/>
            <person name="Keri Z."/>
            <person name="LaButti K."/>
            <person name="Lipzen A."/>
            <person name="Lombard V."/>
            <person name="Magnuson J."/>
            <person name="Maillard F."/>
            <person name="Murat C."/>
            <person name="Nolan M."/>
            <person name="Ohm R.A."/>
            <person name="Pangilinan J."/>
            <person name="Pereira M.F."/>
            <person name="Perotto S."/>
            <person name="Peter M."/>
            <person name="Pfister S."/>
            <person name="Riley R."/>
            <person name="Sitrit Y."/>
            <person name="Stielow J.B."/>
            <person name="Szollosi G."/>
            <person name="Zifcakova L."/>
            <person name="Stursova M."/>
            <person name="Spatafora J.W."/>
            <person name="Tedersoo L."/>
            <person name="Vaario L.M."/>
            <person name="Yamada A."/>
            <person name="Yan M."/>
            <person name="Wang P."/>
            <person name="Xu J."/>
            <person name="Bruns T."/>
            <person name="Baldrian P."/>
            <person name="Vilgalys R."/>
            <person name="Dunand C."/>
            <person name="Henrissat B."/>
            <person name="Grigoriev I.V."/>
            <person name="Hibbett D."/>
            <person name="Nagy L.G."/>
            <person name="Martin F.M."/>
        </authorList>
    </citation>
    <scope>NUCLEOTIDE SEQUENCE</scope>
    <source>
        <strain evidence="1">P2</strain>
    </source>
</reference>